<dbReference type="AlphaFoldDB" id="A0A2S5KR97"/>
<dbReference type="PROSITE" id="PS50894">
    <property type="entry name" value="HPT"/>
    <property type="match status" value="1"/>
</dbReference>
<sequence length="141" mass="15051">MCCAGLGRVYFARLVAFTLIRLIIVTEIKVFDPTPLLELAEDTSNATMKAFVQGYLHDLPGKVEKLMQAVSAGDTAQTTLVAHDLKGSSAGIGAQQLAKMAMQMETSARSGQLMAVNVVMKRLPPVLELTTAAVSEWLAGV</sequence>
<dbReference type="EMBL" id="PRLP01000034">
    <property type="protein sequence ID" value="PPC77288.1"/>
    <property type="molecule type" value="Genomic_DNA"/>
</dbReference>
<name>A0A2S5KR97_9PROT</name>
<dbReference type="GO" id="GO:0004672">
    <property type="term" value="F:protein kinase activity"/>
    <property type="evidence" value="ECO:0007669"/>
    <property type="project" value="UniProtKB-ARBA"/>
</dbReference>
<evidence type="ECO:0000313" key="5">
    <source>
        <dbReference type="Proteomes" id="UP000238196"/>
    </source>
</evidence>
<keyword evidence="2" id="KW-0597">Phosphoprotein</keyword>
<dbReference type="Pfam" id="PF01627">
    <property type="entry name" value="Hpt"/>
    <property type="match status" value="1"/>
</dbReference>
<accession>A0A2S5KR97</accession>
<feature type="domain" description="HPt" evidence="3">
    <location>
        <begin position="44"/>
        <end position="137"/>
    </location>
</feature>
<protein>
    <recommendedName>
        <fullName evidence="3">HPt domain-containing protein</fullName>
    </recommendedName>
</protein>
<dbReference type="InterPro" id="IPR008207">
    <property type="entry name" value="Sig_transdc_His_kin_Hpt_dom"/>
</dbReference>
<reference evidence="4 5" key="1">
    <citation type="submission" date="2018-02" db="EMBL/GenBank/DDBJ databases">
        <title>novel marine gammaproteobacteria from coastal saline agro ecosystem.</title>
        <authorList>
            <person name="Krishnan R."/>
            <person name="Ramesh Kumar N."/>
        </authorList>
    </citation>
    <scope>NUCLEOTIDE SEQUENCE [LARGE SCALE GENOMIC DNA]</scope>
    <source>
        <strain evidence="4 5">228</strain>
    </source>
</reference>
<feature type="modified residue" description="Phosphohistidine" evidence="2">
    <location>
        <position position="83"/>
    </location>
</feature>
<gene>
    <name evidence="4" type="ORF">C4K68_10460</name>
</gene>
<dbReference type="Gene3D" id="1.20.120.160">
    <property type="entry name" value="HPT domain"/>
    <property type="match status" value="1"/>
</dbReference>
<dbReference type="OrthoDB" id="9965615at2"/>
<evidence type="ECO:0000256" key="1">
    <source>
        <dbReference type="ARBA" id="ARBA00023012"/>
    </source>
</evidence>
<dbReference type="SUPFAM" id="SSF47226">
    <property type="entry name" value="Histidine-containing phosphotransfer domain, HPT domain"/>
    <property type="match status" value="1"/>
</dbReference>
<dbReference type="GO" id="GO:0000160">
    <property type="term" value="P:phosphorelay signal transduction system"/>
    <property type="evidence" value="ECO:0007669"/>
    <property type="project" value="UniProtKB-KW"/>
</dbReference>
<organism evidence="4 5">
    <name type="scientific">Proteobacteria bacterium 228</name>
    <dbReference type="NCBI Taxonomy" id="2083153"/>
    <lineage>
        <taxon>Bacteria</taxon>
        <taxon>Pseudomonadati</taxon>
        <taxon>Pseudomonadota</taxon>
    </lineage>
</organism>
<comment type="caution">
    <text evidence="4">The sequence shown here is derived from an EMBL/GenBank/DDBJ whole genome shotgun (WGS) entry which is preliminary data.</text>
</comment>
<proteinExistence type="predicted"/>
<evidence type="ECO:0000256" key="2">
    <source>
        <dbReference type="PROSITE-ProRule" id="PRU00110"/>
    </source>
</evidence>
<evidence type="ECO:0000259" key="3">
    <source>
        <dbReference type="PROSITE" id="PS50894"/>
    </source>
</evidence>
<keyword evidence="1" id="KW-0902">Two-component regulatory system</keyword>
<evidence type="ECO:0000313" key="4">
    <source>
        <dbReference type="EMBL" id="PPC77288.1"/>
    </source>
</evidence>
<dbReference type="InterPro" id="IPR036641">
    <property type="entry name" value="HPT_dom_sf"/>
</dbReference>
<dbReference type="Proteomes" id="UP000238196">
    <property type="component" value="Unassembled WGS sequence"/>
</dbReference>